<sequence>MRLRRAGLFDWGFHPQTPKVFWDPRRPGAEAAMFQSFETTADPAQGPGRLARLRAVMARDGLAGFFVPRADAHQGEYVADCDARLAWLTGFTGSAGFCLALADVAGVFVDGRYRTQVKAQVDLGAFIPVPWPETDPAAWLREKLPGGGKVGFDPWLHTRGAIEKMEKALSGNGIALVASENLVDEIWDNRPLPPRGAVRPQPEGLAGRGHGDKRAELAAGLRAEGQRAAVLTLSDSIAWLLNIRGDDIPHIPVVQGFAILHDDGRVALFTHPARPAGIGDHLGPEVWLYPESAFEAALLELDGPVRVDKASAPDAVARILEAGGVEIAWGDDPCILPKAKKTAAEIEGARAAHLRDGAAMVEFLAWYDATAHRGGLTEIDLVVELEAQRRATGALRDISFETISGSGPHGAVIHYRVTRETNRGLAPGDLVVLDSGGQYDDGTTDITRTLPVGEVGRAEREAFTRVLQGMIAISRVQFPRGLAGRDLDALARYPLWLAHCDYDHGTGHGVGSYLSVHEGPQRLSRLSEVALEPGMILSNEPGYYREGAFGIRIENLVVVREADRPEGGDARDMLGFETLTFVPIDRRLVMAGMLSAAERDWLDGYHAEVRRKLAPRVSEPARAWLKAACAPI</sequence>
<accession>A0ABQ1QT63</accession>
<dbReference type="EMBL" id="BMGI01000005">
    <property type="protein sequence ID" value="GGD42493.1"/>
    <property type="molecule type" value="Genomic_DNA"/>
</dbReference>
<dbReference type="InterPro" id="IPR000994">
    <property type="entry name" value="Pept_M24"/>
</dbReference>
<dbReference type="Pfam" id="PF16188">
    <property type="entry name" value="Peptidase_M24_C"/>
    <property type="match status" value="1"/>
</dbReference>
<dbReference type="SUPFAM" id="SSF55920">
    <property type="entry name" value="Creatinase/aminopeptidase"/>
    <property type="match status" value="1"/>
</dbReference>
<comment type="similarity">
    <text evidence="1">Belongs to the peptidase M24B family.</text>
</comment>
<dbReference type="SUPFAM" id="SSF53092">
    <property type="entry name" value="Creatinase/prolidase N-terminal domain"/>
    <property type="match status" value="1"/>
</dbReference>
<keyword evidence="2" id="KW-0479">Metal-binding</keyword>
<keyword evidence="3" id="KW-0378">Hydrolase</keyword>
<reference evidence="8" key="1">
    <citation type="journal article" date="2019" name="Int. J. Syst. Evol. Microbiol.">
        <title>The Global Catalogue of Microorganisms (GCM) 10K type strain sequencing project: providing services to taxonomists for standard genome sequencing and annotation.</title>
        <authorList>
            <consortium name="The Broad Institute Genomics Platform"/>
            <consortium name="The Broad Institute Genome Sequencing Center for Infectious Disease"/>
            <person name="Wu L."/>
            <person name="Ma J."/>
        </authorList>
    </citation>
    <scope>NUCLEOTIDE SEQUENCE [LARGE SCALE GENOMIC DNA]</scope>
    <source>
        <strain evidence="8">CGMCC 1.12922</strain>
    </source>
</reference>
<dbReference type="Pfam" id="PF16189">
    <property type="entry name" value="Creatinase_N_2"/>
    <property type="match status" value="1"/>
</dbReference>
<dbReference type="PANTHER" id="PTHR43763">
    <property type="entry name" value="XAA-PRO AMINOPEPTIDASE 1"/>
    <property type="match status" value="1"/>
</dbReference>
<proteinExistence type="inferred from homology"/>
<name>A0ABQ1QT63_9RHOB</name>
<dbReference type="CDD" id="cd01085">
    <property type="entry name" value="APP"/>
    <property type="match status" value="1"/>
</dbReference>
<feature type="domain" description="Peptidase M24 C-terminal" evidence="6">
    <location>
        <begin position="573"/>
        <end position="632"/>
    </location>
</feature>
<feature type="domain" description="Peptidase M24" evidence="4">
    <location>
        <begin position="349"/>
        <end position="561"/>
    </location>
</feature>
<dbReference type="Pfam" id="PF01321">
    <property type="entry name" value="Creatinase_N"/>
    <property type="match status" value="1"/>
</dbReference>
<comment type="caution">
    <text evidence="7">The sequence shown here is derived from an EMBL/GenBank/DDBJ whole genome shotgun (WGS) entry which is preliminary data.</text>
</comment>
<evidence type="ECO:0000313" key="8">
    <source>
        <dbReference type="Proteomes" id="UP000617355"/>
    </source>
</evidence>
<dbReference type="Proteomes" id="UP000617355">
    <property type="component" value="Unassembled WGS sequence"/>
</dbReference>
<evidence type="ECO:0000256" key="1">
    <source>
        <dbReference type="ARBA" id="ARBA00008766"/>
    </source>
</evidence>
<dbReference type="Pfam" id="PF00557">
    <property type="entry name" value="Peptidase_M24"/>
    <property type="match status" value="1"/>
</dbReference>
<gene>
    <name evidence="7" type="ORF">GCM10011358_27930</name>
</gene>
<protein>
    <submittedName>
        <fullName evidence="7">Xaa-Pro aminopeptidase</fullName>
    </submittedName>
</protein>
<dbReference type="GO" id="GO:0004177">
    <property type="term" value="F:aminopeptidase activity"/>
    <property type="evidence" value="ECO:0007669"/>
    <property type="project" value="UniProtKB-KW"/>
</dbReference>
<dbReference type="PANTHER" id="PTHR43763:SF6">
    <property type="entry name" value="XAA-PRO AMINOPEPTIDASE 1"/>
    <property type="match status" value="1"/>
</dbReference>
<evidence type="ECO:0000256" key="3">
    <source>
        <dbReference type="ARBA" id="ARBA00022801"/>
    </source>
</evidence>
<dbReference type="Gene3D" id="3.90.230.10">
    <property type="entry name" value="Creatinase/methionine aminopeptidase superfamily"/>
    <property type="match status" value="1"/>
</dbReference>
<dbReference type="InterPro" id="IPR032416">
    <property type="entry name" value="Peptidase_M24_C"/>
</dbReference>
<keyword evidence="7" id="KW-0031">Aminopeptidase</keyword>
<evidence type="ECO:0000259" key="5">
    <source>
        <dbReference type="Pfam" id="PF01321"/>
    </source>
</evidence>
<feature type="domain" description="Creatinase N-terminal" evidence="5">
    <location>
        <begin position="49"/>
        <end position="185"/>
    </location>
</feature>
<dbReference type="InterPro" id="IPR050422">
    <property type="entry name" value="X-Pro_aminopeptidase_P"/>
</dbReference>
<evidence type="ECO:0000256" key="2">
    <source>
        <dbReference type="ARBA" id="ARBA00022723"/>
    </source>
</evidence>
<dbReference type="InterPro" id="IPR036005">
    <property type="entry name" value="Creatinase/aminopeptidase-like"/>
</dbReference>
<dbReference type="Gene3D" id="3.40.350.10">
    <property type="entry name" value="Creatinase/prolidase N-terminal domain"/>
    <property type="match status" value="2"/>
</dbReference>
<dbReference type="InterPro" id="IPR000587">
    <property type="entry name" value="Creatinase_N"/>
</dbReference>
<keyword evidence="7" id="KW-0645">Protease</keyword>
<evidence type="ECO:0000313" key="7">
    <source>
        <dbReference type="EMBL" id="GGD42493.1"/>
    </source>
</evidence>
<organism evidence="7 8">
    <name type="scientific">Sinisalibacter lacisalsi</name>
    <dbReference type="NCBI Taxonomy" id="1526570"/>
    <lineage>
        <taxon>Bacteria</taxon>
        <taxon>Pseudomonadati</taxon>
        <taxon>Pseudomonadota</taxon>
        <taxon>Alphaproteobacteria</taxon>
        <taxon>Rhodobacterales</taxon>
        <taxon>Roseobacteraceae</taxon>
        <taxon>Sinisalibacter</taxon>
    </lineage>
</organism>
<dbReference type="InterPro" id="IPR033740">
    <property type="entry name" value="Pept_M24B"/>
</dbReference>
<evidence type="ECO:0000259" key="6">
    <source>
        <dbReference type="Pfam" id="PF16188"/>
    </source>
</evidence>
<dbReference type="InterPro" id="IPR029149">
    <property type="entry name" value="Creatin/AminoP/Spt16_N"/>
</dbReference>
<keyword evidence="8" id="KW-1185">Reference proteome</keyword>
<evidence type="ECO:0000259" key="4">
    <source>
        <dbReference type="Pfam" id="PF00557"/>
    </source>
</evidence>